<dbReference type="AlphaFoldDB" id="A0A0D2P9W3"/>
<reference evidence="3" key="1">
    <citation type="submission" date="2014-04" db="EMBL/GenBank/DDBJ databases">
        <title>Evolutionary Origins and Diversification of the Mycorrhizal Mutualists.</title>
        <authorList>
            <consortium name="DOE Joint Genome Institute"/>
            <consortium name="Mycorrhizal Genomics Consortium"/>
            <person name="Kohler A."/>
            <person name="Kuo A."/>
            <person name="Nagy L.G."/>
            <person name="Floudas D."/>
            <person name="Copeland A."/>
            <person name="Barry K.W."/>
            <person name="Cichocki N."/>
            <person name="Veneault-Fourrey C."/>
            <person name="LaButti K."/>
            <person name="Lindquist E.A."/>
            <person name="Lipzen A."/>
            <person name="Lundell T."/>
            <person name="Morin E."/>
            <person name="Murat C."/>
            <person name="Riley R."/>
            <person name="Ohm R."/>
            <person name="Sun H."/>
            <person name="Tunlid A."/>
            <person name="Henrissat B."/>
            <person name="Grigoriev I.V."/>
            <person name="Hibbett D.S."/>
            <person name="Martin F."/>
        </authorList>
    </citation>
    <scope>NUCLEOTIDE SEQUENCE [LARGE SCALE GENOMIC DNA]</scope>
    <source>
        <strain evidence="3">FD-334 SS-4</strain>
    </source>
</reference>
<name>A0A0D2P9W3_HYPSF</name>
<keyword evidence="3" id="KW-1185">Reference proteome</keyword>
<evidence type="ECO:0000313" key="3">
    <source>
        <dbReference type="Proteomes" id="UP000054270"/>
    </source>
</evidence>
<feature type="region of interest" description="Disordered" evidence="1">
    <location>
        <begin position="134"/>
        <end position="158"/>
    </location>
</feature>
<protein>
    <submittedName>
        <fullName evidence="2">Uncharacterized protein</fullName>
    </submittedName>
</protein>
<proteinExistence type="predicted"/>
<dbReference type="EMBL" id="KN817532">
    <property type="protein sequence ID" value="KJA25416.1"/>
    <property type="molecule type" value="Genomic_DNA"/>
</dbReference>
<organism evidence="2 3">
    <name type="scientific">Hypholoma sublateritium (strain FD-334 SS-4)</name>
    <dbReference type="NCBI Taxonomy" id="945553"/>
    <lineage>
        <taxon>Eukaryota</taxon>
        <taxon>Fungi</taxon>
        <taxon>Dikarya</taxon>
        <taxon>Basidiomycota</taxon>
        <taxon>Agaricomycotina</taxon>
        <taxon>Agaricomycetes</taxon>
        <taxon>Agaricomycetidae</taxon>
        <taxon>Agaricales</taxon>
        <taxon>Agaricineae</taxon>
        <taxon>Strophariaceae</taxon>
        <taxon>Hypholoma</taxon>
    </lineage>
</organism>
<dbReference type="Proteomes" id="UP000054270">
    <property type="component" value="Unassembled WGS sequence"/>
</dbReference>
<feature type="region of interest" description="Disordered" evidence="1">
    <location>
        <begin position="45"/>
        <end position="65"/>
    </location>
</feature>
<gene>
    <name evidence="2" type="ORF">HYPSUDRAFT_199932</name>
</gene>
<evidence type="ECO:0000256" key="1">
    <source>
        <dbReference type="SAM" id="MobiDB-lite"/>
    </source>
</evidence>
<sequence length="158" mass="17470">MAFPFPFFLPYSHLSPTTRGRLPLPLVSAVTTTPVAVADPLNTARRRRRRRHRRRRNPAAAACAHRWPRGRRNRVGRICRKHPALPCASDRATWGPYALHTAHTASPSLGADTHDPRRPHASCGRAVLLLQQGDARSNRRWPGELAGPIGHSGAVSQP</sequence>
<accession>A0A0D2P9W3</accession>
<feature type="compositionally biased region" description="Basic residues" evidence="1">
    <location>
        <begin position="45"/>
        <end position="57"/>
    </location>
</feature>
<evidence type="ECO:0000313" key="2">
    <source>
        <dbReference type="EMBL" id="KJA25416.1"/>
    </source>
</evidence>